<gene>
    <name evidence="7" type="ORF">HHA01_12710</name>
</gene>
<comment type="caution">
    <text evidence="7">The sequence shown here is derived from an EMBL/GenBank/DDBJ whole genome shotgun (WGS) entry which is preliminary data.</text>
</comment>
<dbReference type="PROSITE" id="PS50850">
    <property type="entry name" value="MFS"/>
    <property type="match status" value="1"/>
</dbReference>
<feature type="transmembrane region" description="Helical" evidence="5">
    <location>
        <begin position="207"/>
        <end position="226"/>
    </location>
</feature>
<feature type="transmembrane region" description="Helical" evidence="5">
    <location>
        <begin position="361"/>
        <end position="379"/>
    </location>
</feature>
<dbReference type="AlphaFoldDB" id="A0A4Y4F372"/>
<dbReference type="SUPFAM" id="SSF103473">
    <property type="entry name" value="MFS general substrate transporter"/>
    <property type="match status" value="1"/>
</dbReference>
<dbReference type="PANTHER" id="PTHR34310:SF8">
    <property type="entry name" value="CONSERVED PROTEIN"/>
    <property type="match status" value="1"/>
</dbReference>
<reference evidence="7 8" key="1">
    <citation type="submission" date="2019-06" db="EMBL/GenBank/DDBJ databases">
        <title>Whole genome shotgun sequence of Halomonas halmophila NBRC 15537.</title>
        <authorList>
            <person name="Hosoyama A."/>
            <person name="Uohara A."/>
            <person name="Ohji S."/>
            <person name="Ichikawa N."/>
        </authorList>
    </citation>
    <scope>NUCLEOTIDE SEQUENCE [LARGE SCALE GENOMIC DNA]</scope>
    <source>
        <strain evidence="7 8">NBRC 15537</strain>
    </source>
</reference>
<feature type="transmembrane region" description="Helical" evidence="5">
    <location>
        <begin position="44"/>
        <end position="66"/>
    </location>
</feature>
<feature type="compositionally biased region" description="Acidic residues" evidence="4">
    <location>
        <begin position="409"/>
        <end position="430"/>
    </location>
</feature>
<dbReference type="Proteomes" id="UP000319812">
    <property type="component" value="Unassembled WGS sequence"/>
</dbReference>
<dbReference type="PANTHER" id="PTHR34310">
    <property type="entry name" value="DUF427 DOMAIN PROTEIN (AFU_ORTHOLOGUE AFUA_3G02220)"/>
    <property type="match status" value="1"/>
</dbReference>
<sequence>MKSLSSTGFAIFGAALIAITYGLARFAFGLFVPQIRDELALSTYVIGIIGSLPLISFLLATAVAPLITNRLGARYTAVLSGLFGVAGLMLISRAGDAMMLGSGVFSCGISTGLMMPALTAGMQAIVKRSMHGRVSSVMNAGTSIGLIVAVPTVLFMVGAWRLAYLSFAICAALGVMAAWLFLPSVSQITPANAAPPAPLRELPWSRLIRLTIFAFVMGFVSSAYWIFAPDLVVTLGGLSSASTGWLWLAVGIAGLGGAVAADLADRNNPPITHALMLMMLAASLVLLAASPAQTVLATFSALVFGLAYMSLTGLYLMTGIRLLPGRLSVGPVLPFMAVSLGQATGSPVVGALVNAFDYADAFSIFASLGILVAILSPFYPGHIYQVGDEEIVEEDTGLQAAYDHQLQNEEGEPLEDPEDPQDDAEQTADENADNNVTHSISLHPHSNRVRVYHGDTLLADTGAAIELREKGYPPRHYIPTADVEMSKLSVSATVTHCPFKGDSTYYSLPDLADIAWSYDHPNDDMDAIAGYLAFDADKVTERVE</sequence>
<keyword evidence="1 5" id="KW-0812">Transmembrane</keyword>
<dbReference type="InterPro" id="IPR038694">
    <property type="entry name" value="DUF427_sf"/>
</dbReference>
<protein>
    <recommendedName>
        <fullName evidence="6">Major facilitator superfamily (MFS) profile domain-containing protein</fullName>
    </recommendedName>
</protein>
<evidence type="ECO:0000256" key="2">
    <source>
        <dbReference type="ARBA" id="ARBA00022989"/>
    </source>
</evidence>
<evidence type="ECO:0000313" key="8">
    <source>
        <dbReference type="Proteomes" id="UP000319812"/>
    </source>
</evidence>
<dbReference type="Gene3D" id="2.170.150.40">
    <property type="entry name" value="Domain of unknown function (DUF427)"/>
    <property type="match status" value="1"/>
</dbReference>
<keyword evidence="8" id="KW-1185">Reference proteome</keyword>
<dbReference type="GO" id="GO:0022857">
    <property type="term" value="F:transmembrane transporter activity"/>
    <property type="evidence" value="ECO:0007669"/>
    <property type="project" value="InterPro"/>
</dbReference>
<evidence type="ECO:0000256" key="5">
    <source>
        <dbReference type="SAM" id="Phobius"/>
    </source>
</evidence>
<organism evidence="7 8">
    <name type="scientific">Halomonas halmophila</name>
    <dbReference type="NCBI Taxonomy" id="252"/>
    <lineage>
        <taxon>Bacteria</taxon>
        <taxon>Pseudomonadati</taxon>
        <taxon>Pseudomonadota</taxon>
        <taxon>Gammaproteobacteria</taxon>
        <taxon>Oceanospirillales</taxon>
        <taxon>Halomonadaceae</taxon>
        <taxon>Halomonas</taxon>
    </lineage>
</organism>
<accession>A0A4Y4F372</accession>
<keyword evidence="2 5" id="KW-1133">Transmembrane helix</keyword>
<dbReference type="Pfam" id="PF07690">
    <property type="entry name" value="MFS_1"/>
    <property type="match status" value="1"/>
</dbReference>
<feature type="transmembrane region" description="Helical" evidence="5">
    <location>
        <begin position="271"/>
        <end position="289"/>
    </location>
</feature>
<evidence type="ECO:0000256" key="4">
    <source>
        <dbReference type="SAM" id="MobiDB-lite"/>
    </source>
</evidence>
<dbReference type="InterPro" id="IPR020846">
    <property type="entry name" value="MFS_dom"/>
</dbReference>
<feature type="transmembrane region" description="Helical" evidence="5">
    <location>
        <begin position="9"/>
        <end position="32"/>
    </location>
</feature>
<name>A0A4Y4F372_9GAMM</name>
<feature type="transmembrane region" description="Helical" evidence="5">
    <location>
        <begin position="295"/>
        <end position="317"/>
    </location>
</feature>
<feature type="transmembrane region" description="Helical" evidence="5">
    <location>
        <begin position="163"/>
        <end position="182"/>
    </location>
</feature>
<dbReference type="InterPro" id="IPR007361">
    <property type="entry name" value="DUF427"/>
</dbReference>
<feature type="region of interest" description="Disordered" evidence="4">
    <location>
        <begin position="408"/>
        <end position="430"/>
    </location>
</feature>
<evidence type="ECO:0000256" key="1">
    <source>
        <dbReference type="ARBA" id="ARBA00022692"/>
    </source>
</evidence>
<dbReference type="EMBL" id="BJOC01000018">
    <property type="protein sequence ID" value="GED22294.1"/>
    <property type="molecule type" value="Genomic_DNA"/>
</dbReference>
<dbReference type="InterPro" id="IPR011701">
    <property type="entry name" value="MFS"/>
</dbReference>
<evidence type="ECO:0000313" key="7">
    <source>
        <dbReference type="EMBL" id="GED22294.1"/>
    </source>
</evidence>
<feature type="transmembrane region" description="Helical" evidence="5">
    <location>
        <begin position="137"/>
        <end position="157"/>
    </location>
</feature>
<dbReference type="InterPro" id="IPR036259">
    <property type="entry name" value="MFS_trans_sf"/>
</dbReference>
<dbReference type="Gene3D" id="1.20.1250.20">
    <property type="entry name" value="MFS general substrate transporter like domains"/>
    <property type="match status" value="2"/>
</dbReference>
<keyword evidence="3 5" id="KW-0472">Membrane</keyword>
<dbReference type="RefSeq" id="WP_307725343.1">
    <property type="nucleotide sequence ID" value="NZ_BJOC01000018.1"/>
</dbReference>
<feature type="transmembrane region" description="Helical" evidence="5">
    <location>
        <begin position="103"/>
        <end position="125"/>
    </location>
</feature>
<feature type="transmembrane region" description="Helical" evidence="5">
    <location>
        <begin position="73"/>
        <end position="91"/>
    </location>
</feature>
<dbReference type="CDD" id="cd06174">
    <property type="entry name" value="MFS"/>
    <property type="match status" value="1"/>
</dbReference>
<evidence type="ECO:0000256" key="3">
    <source>
        <dbReference type="ARBA" id="ARBA00023136"/>
    </source>
</evidence>
<evidence type="ECO:0000259" key="6">
    <source>
        <dbReference type="PROSITE" id="PS50850"/>
    </source>
</evidence>
<feature type="domain" description="Major facilitator superfamily (MFS) profile" evidence="6">
    <location>
        <begin position="10"/>
        <end position="384"/>
    </location>
</feature>
<feature type="transmembrane region" description="Helical" evidence="5">
    <location>
        <begin position="329"/>
        <end position="349"/>
    </location>
</feature>
<dbReference type="Pfam" id="PF04248">
    <property type="entry name" value="NTP_transf_9"/>
    <property type="match status" value="1"/>
</dbReference>
<proteinExistence type="predicted"/>